<dbReference type="PANTHER" id="PTHR43782">
    <property type="entry name" value="ARGINASE"/>
    <property type="match status" value="1"/>
</dbReference>
<evidence type="ECO:0000256" key="4">
    <source>
        <dbReference type="PROSITE-ProRule" id="PRU00742"/>
    </source>
</evidence>
<gene>
    <name evidence="5" type="ORF">B0H64DRAFT_477130</name>
</gene>
<dbReference type="GO" id="GO:0005829">
    <property type="term" value="C:cytosol"/>
    <property type="evidence" value="ECO:0007669"/>
    <property type="project" value="TreeGrafter"/>
</dbReference>
<dbReference type="PANTHER" id="PTHR43782:SF3">
    <property type="entry name" value="ARGINASE"/>
    <property type="match status" value="1"/>
</dbReference>
<evidence type="ECO:0000256" key="1">
    <source>
        <dbReference type="ARBA" id="ARBA00022723"/>
    </source>
</evidence>
<keyword evidence="2" id="KW-0378">Hydrolase</keyword>
<dbReference type="CDD" id="cd09999">
    <property type="entry name" value="Arginase-like_1"/>
    <property type="match status" value="1"/>
</dbReference>
<sequence length="349" mass="37484">MPSQILTSFTVITVPYHVGLRASPIHRSRVSEGPDYLKSAGLISLLHSQPNMPVHELEIPPVQDDFEGEIGRTFELIRRVSLAVTAARNAGSFPVVLAGNCCISVGVAAGLWGSEALRGAPADALGCAWFDAHDDYNVPDSVVSGYFDSQGIAMMAGECWRALVGSVPGFRPWLLRRVVHCGMRDVNEMERARVEGSDMGVVWGDAVERVDFAAGMRKELGERFAEGGDTAMLVHLDVDVMDATLGKANPFGCPGGLFEEDITGCMAAISERTIPMAFTIASFDPLCDGDESAQRLAKLAIKAVGGGAGRFEAPGFITVEPVVISMTRLPELHFDFNGSETFQGYTNQK</sequence>
<dbReference type="PROSITE" id="PS51409">
    <property type="entry name" value="ARGINASE_2"/>
    <property type="match status" value="1"/>
</dbReference>
<dbReference type="GeneID" id="87845134"/>
<keyword evidence="3" id="KW-0464">Manganese</keyword>
<dbReference type="SUPFAM" id="SSF52768">
    <property type="entry name" value="Arginase/deacetylase"/>
    <property type="match status" value="1"/>
</dbReference>
<keyword evidence="6" id="KW-1185">Reference proteome</keyword>
<evidence type="ECO:0000256" key="2">
    <source>
        <dbReference type="ARBA" id="ARBA00022801"/>
    </source>
</evidence>
<dbReference type="EMBL" id="JAUEPN010000006">
    <property type="protein sequence ID" value="KAK3293617.1"/>
    <property type="molecule type" value="Genomic_DNA"/>
</dbReference>
<dbReference type="GO" id="GO:0005634">
    <property type="term" value="C:nucleus"/>
    <property type="evidence" value="ECO:0007669"/>
    <property type="project" value="TreeGrafter"/>
</dbReference>
<dbReference type="GO" id="GO:0004053">
    <property type="term" value="F:arginase activity"/>
    <property type="evidence" value="ECO:0007669"/>
    <property type="project" value="TreeGrafter"/>
</dbReference>
<comment type="similarity">
    <text evidence="4">Belongs to the arginase family.</text>
</comment>
<dbReference type="InterPro" id="IPR006035">
    <property type="entry name" value="Ureohydrolase"/>
</dbReference>
<name>A0AAE0HBQ1_9PEZI</name>
<dbReference type="InterPro" id="IPR023696">
    <property type="entry name" value="Ureohydrolase_dom_sf"/>
</dbReference>
<keyword evidence="1" id="KW-0479">Metal-binding</keyword>
<evidence type="ECO:0000313" key="6">
    <source>
        <dbReference type="Proteomes" id="UP001278766"/>
    </source>
</evidence>
<dbReference type="RefSeq" id="XP_062657131.1">
    <property type="nucleotide sequence ID" value="XM_062808186.1"/>
</dbReference>
<evidence type="ECO:0000313" key="5">
    <source>
        <dbReference type="EMBL" id="KAK3293617.1"/>
    </source>
</evidence>
<dbReference type="Proteomes" id="UP001278766">
    <property type="component" value="Unassembled WGS sequence"/>
</dbReference>
<proteinExistence type="inferred from homology"/>
<dbReference type="GO" id="GO:0030145">
    <property type="term" value="F:manganese ion binding"/>
    <property type="evidence" value="ECO:0007669"/>
    <property type="project" value="TreeGrafter"/>
</dbReference>
<protein>
    <submittedName>
        <fullName evidence="5">Arginase</fullName>
    </submittedName>
</protein>
<evidence type="ECO:0000256" key="3">
    <source>
        <dbReference type="ARBA" id="ARBA00023211"/>
    </source>
</evidence>
<dbReference type="Gene3D" id="3.40.800.10">
    <property type="entry name" value="Ureohydrolase domain"/>
    <property type="match status" value="1"/>
</dbReference>
<dbReference type="Pfam" id="PF00491">
    <property type="entry name" value="Arginase"/>
    <property type="match status" value="1"/>
</dbReference>
<reference evidence="5" key="2">
    <citation type="submission" date="2023-06" db="EMBL/GenBank/DDBJ databases">
        <authorList>
            <consortium name="Lawrence Berkeley National Laboratory"/>
            <person name="Haridas S."/>
            <person name="Hensen N."/>
            <person name="Bonometti L."/>
            <person name="Westerberg I."/>
            <person name="Brannstrom I.O."/>
            <person name="Guillou S."/>
            <person name="Cros-Aarteil S."/>
            <person name="Calhoun S."/>
            <person name="Kuo A."/>
            <person name="Mondo S."/>
            <person name="Pangilinan J."/>
            <person name="Riley R."/>
            <person name="Labutti K."/>
            <person name="Andreopoulos B."/>
            <person name="Lipzen A."/>
            <person name="Chen C."/>
            <person name="Yanf M."/>
            <person name="Daum C."/>
            <person name="Ng V."/>
            <person name="Clum A."/>
            <person name="Steindorff A."/>
            <person name="Ohm R."/>
            <person name="Martin F."/>
            <person name="Silar P."/>
            <person name="Natvig D."/>
            <person name="Lalanne C."/>
            <person name="Gautier V."/>
            <person name="Ament-Velasquez S.L."/>
            <person name="Kruys A."/>
            <person name="Hutchinson M.I."/>
            <person name="Powell A.J."/>
            <person name="Barry K."/>
            <person name="Miller A.N."/>
            <person name="Grigoriev I.V."/>
            <person name="Debuchy R."/>
            <person name="Gladieux P."/>
            <person name="Thoren M.H."/>
            <person name="Johannesson H."/>
        </authorList>
    </citation>
    <scope>NUCLEOTIDE SEQUENCE</scope>
    <source>
        <strain evidence="5">CBS 168.71</strain>
    </source>
</reference>
<organism evidence="5 6">
    <name type="scientific">Chaetomium fimeti</name>
    <dbReference type="NCBI Taxonomy" id="1854472"/>
    <lineage>
        <taxon>Eukaryota</taxon>
        <taxon>Fungi</taxon>
        <taxon>Dikarya</taxon>
        <taxon>Ascomycota</taxon>
        <taxon>Pezizomycotina</taxon>
        <taxon>Sordariomycetes</taxon>
        <taxon>Sordariomycetidae</taxon>
        <taxon>Sordariales</taxon>
        <taxon>Chaetomiaceae</taxon>
        <taxon>Chaetomium</taxon>
    </lineage>
</organism>
<accession>A0AAE0HBQ1</accession>
<comment type="caution">
    <text evidence="5">The sequence shown here is derived from an EMBL/GenBank/DDBJ whole genome shotgun (WGS) entry which is preliminary data.</text>
</comment>
<reference evidence="5" key="1">
    <citation type="journal article" date="2023" name="Mol. Phylogenet. Evol.">
        <title>Genome-scale phylogeny and comparative genomics of the fungal order Sordariales.</title>
        <authorList>
            <person name="Hensen N."/>
            <person name="Bonometti L."/>
            <person name="Westerberg I."/>
            <person name="Brannstrom I.O."/>
            <person name="Guillou S."/>
            <person name="Cros-Aarteil S."/>
            <person name="Calhoun S."/>
            <person name="Haridas S."/>
            <person name="Kuo A."/>
            <person name="Mondo S."/>
            <person name="Pangilinan J."/>
            <person name="Riley R."/>
            <person name="LaButti K."/>
            <person name="Andreopoulos B."/>
            <person name="Lipzen A."/>
            <person name="Chen C."/>
            <person name="Yan M."/>
            <person name="Daum C."/>
            <person name="Ng V."/>
            <person name="Clum A."/>
            <person name="Steindorff A."/>
            <person name="Ohm R.A."/>
            <person name="Martin F."/>
            <person name="Silar P."/>
            <person name="Natvig D.O."/>
            <person name="Lalanne C."/>
            <person name="Gautier V."/>
            <person name="Ament-Velasquez S.L."/>
            <person name="Kruys A."/>
            <person name="Hutchinson M.I."/>
            <person name="Powell A.J."/>
            <person name="Barry K."/>
            <person name="Miller A.N."/>
            <person name="Grigoriev I.V."/>
            <person name="Debuchy R."/>
            <person name="Gladieux P."/>
            <person name="Hiltunen Thoren M."/>
            <person name="Johannesson H."/>
        </authorList>
    </citation>
    <scope>NUCLEOTIDE SEQUENCE</scope>
    <source>
        <strain evidence="5">CBS 168.71</strain>
    </source>
</reference>
<dbReference type="AlphaFoldDB" id="A0AAE0HBQ1"/>